<accession>L0K303</accession>
<keyword evidence="1" id="KW-1133">Transmembrane helix</keyword>
<evidence type="ECO:0000313" key="3">
    <source>
        <dbReference type="Proteomes" id="UP000010878"/>
    </source>
</evidence>
<organism evidence="2 3">
    <name type="scientific">Natronococcus occultus SP4</name>
    <dbReference type="NCBI Taxonomy" id="694430"/>
    <lineage>
        <taxon>Archaea</taxon>
        <taxon>Methanobacteriati</taxon>
        <taxon>Methanobacteriota</taxon>
        <taxon>Stenosarchaea group</taxon>
        <taxon>Halobacteria</taxon>
        <taxon>Halobacteriales</taxon>
        <taxon>Natrialbaceae</taxon>
        <taxon>Natronococcus</taxon>
    </lineage>
</organism>
<gene>
    <name evidence="2" type="ORF">Natoc_3186</name>
</gene>
<dbReference type="Proteomes" id="UP000010878">
    <property type="component" value="Chromosome"/>
</dbReference>
<dbReference type="EMBL" id="CP003929">
    <property type="protein sequence ID" value="AGB38925.1"/>
    <property type="molecule type" value="Genomic_DNA"/>
</dbReference>
<name>L0K303_9EURY</name>
<sequence>MSWNDVRADVSSSSSHVRPHSTVFEPVVAAIAASRASGGGWRVTPVEPMLAVAGTLSGAYLLAWWYWWDVLVDSGVELEYAE</sequence>
<feature type="transmembrane region" description="Helical" evidence="1">
    <location>
        <begin position="49"/>
        <end position="68"/>
    </location>
</feature>
<dbReference type="KEGG" id="nou:Natoc_3186"/>
<evidence type="ECO:0000313" key="2">
    <source>
        <dbReference type="EMBL" id="AGB38925.1"/>
    </source>
</evidence>
<dbReference type="HOGENOM" id="CLU_2550370_0_0_2"/>
<keyword evidence="1" id="KW-0812">Transmembrane</keyword>
<dbReference type="STRING" id="694430.Natoc_3186"/>
<proteinExistence type="predicted"/>
<evidence type="ECO:0000256" key="1">
    <source>
        <dbReference type="SAM" id="Phobius"/>
    </source>
</evidence>
<dbReference type="AlphaFoldDB" id="L0K303"/>
<reference evidence="2 3" key="1">
    <citation type="submission" date="2012-11" db="EMBL/GenBank/DDBJ databases">
        <title>FINISHED of Natronococcus occultus SP4, DSM 3396.</title>
        <authorList>
            <consortium name="DOE Joint Genome Institute"/>
            <person name="Eisen J."/>
            <person name="Huntemann M."/>
            <person name="Wei C.-L."/>
            <person name="Han J."/>
            <person name="Detter J.C."/>
            <person name="Han C."/>
            <person name="Tapia R."/>
            <person name="Chen A."/>
            <person name="Kyrpides N."/>
            <person name="Mavromatis K."/>
            <person name="Markowitz V."/>
            <person name="Szeto E."/>
            <person name="Ivanova N."/>
            <person name="Mikhailova N."/>
            <person name="Ovchinnikova G."/>
            <person name="Pagani I."/>
            <person name="Pati A."/>
            <person name="Goodwin L."/>
            <person name="Nordberg H.P."/>
            <person name="Cantor M.N."/>
            <person name="Hua S.X."/>
            <person name="Woyke T."/>
            <person name="Eisen J."/>
            <person name="Klenk H.-P."/>
            <person name="Klenk H.-P."/>
        </authorList>
    </citation>
    <scope>NUCLEOTIDE SEQUENCE [LARGE SCALE GENOMIC DNA]</scope>
    <source>
        <strain evidence="2 3">SP4</strain>
    </source>
</reference>
<protein>
    <submittedName>
        <fullName evidence="2">Uncharacterized protein</fullName>
    </submittedName>
</protein>
<keyword evidence="3" id="KW-1185">Reference proteome</keyword>
<keyword evidence="1" id="KW-0472">Membrane</keyword>